<evidence type="ECO:0000256" key="7">
    <source>
        <dbReference type="ARBA" id="ARBA00022801"/>
    </source>
</evidence>
<comment type="cofactor">
    <cofactor evidence="2">
        <name>Ca(2+)</name>
        <dbReference type="ChEBI" id="CHEBI:29108"/>
    </cofactor>
</comment>
<evidence type="ECO:0000256" key="9">
    <source>
        <dbReference type="ARBA" id="ARBA00023214"/>
    </source>
</evidence>
<organism evidence="17">
    <name type="scientific">Haliotis discus discus</name>
    <name type="common">disc abalone</name>
    <dbReference type="NCBI Taxonomy" id="91233"/>
    <lineage>
        <taxon>Eukaryota</taxon>
        <taxon>Metazoa</taxon>
        <taxon>Spiralia</taxon>
        <taxon>Lophotrochozoa</taxon>
        <taxon>Mollusca</taxon>
        <taxon>Gastropoda</taxon>
        <taxon>Vetigastropoda</taxon>
        <taxon>Lepetellida</taxon>
        <taxon>Haliotoidea</taxon>
        <taxon>Haliotidae</taxon>
        <taxon>Haliotis</taxon>
    </lineage>
</organism>
<reference evidence="17" key="1">
    <citation type="submission" date="2006-10" db="EMBL/GenBank/DDBJ databases">
        <title>Novel gene discovery from Haliotis discus discus by normalized cDNA library analysis.</title>
        <authorList>
            <person name="Nikapitiya C."/>
            <person name="Kang H.-S."/>
            <person name="Lee J."/>
        </authorList>
    </citation>
    <scope>NUCLEOTIDE SEQUENCE</scope>
</reference>
<feature type="domain" description="Alpha-amylase C-terminal" evidence="15">
    <location>
        <begin position="402"/>
        <end position="480"/>
    </location>
</feature>
<evidence type="ECO:0000256" key="12">
    <source>
        <dbReference type="RuleBase" id="RU003615"/>
    </source>
</evidence>
<evidence type="ECO:0000256" key="8">
    <source>
        <dbReference type="ARBA" id="ARBA00022837"/>
    </source>
</evidence>
<sequence>MWAQYGIVSALLVLSASAEFTDPHCNGKQVIVHLFEWRWPDIALECERYLSKKGYCAVQVSPPNEHVVVTKDYPRPWWEVYQPVSYKLTSRCGNEDQFKDMVSRCKKVGVRVIVDGVINHMAGLGRSGTGTAGSSFNSDNLDFPGVPYRREHFNDRSTCPSGDGNVNNYGDPNNVRNCYLVGLTDLNQGVEYVRDKISGYFNNLIDIGVSGFRIDAAKHMWPADISAIQKRVKDLPEGGKAFWAHEVIDQNDGAIKVGEYTSLGYVTEMRYCQKIAQGVHNFGELGNVVDYGWGMTPSANALVFVDNHDNQRGHGGGGNLITHKTPRDYKMAQAFTLAYNYGFVRVMSSYFFGDDSDAGPPDKDVSINGDGSCGNGWVCEHRWAPIANMVAFRNAVAGTGIEHWFDSGDVVAFARGNKGFFAMAKQGNLDQTFRTGLPAGEYCDIIHDCQQKVTVDGSGNAHVHISNNEEPIVAIIVGGPTGSTGGGNTGGGTQAPVTSGPVVTPDYGSGSWKHTVILVQRQTVPGQDLFIRGGIDHAHMTGCSSSVSGNPCAIPIRHRDLGSGPHFSKYNAWSAGDNYLDWYGAEPGQGSSATGTPALWTTNNAGRPEYSKYNTFGDHYWMVDIDMDCSKTKDGFFEFKSVVNGGWEGNVAGGSCSGAGAATPPYSSKNHFGRCGYLNVFHWGSGSCSITQLT</sequence>
<dbReference type="GO" id="GO:0005975">
    <property type="term" value="P:carbohydrate metabolic process"/>
    <property type="evidence" value="ECO:0007669"/>
    <property type="project" value="InterPro"/>
</dbReference>
<keyword evidence="14" id="KW-0732">Signal</keyword>
<dbReference type="SUPFAM" id="SSF51445">
    <property type="entry name" value="(Trans)glycosidases"/>
    <property type="match status" value="1"/>
</dbReference>
<dbReference type="PANTHER" id="PTHR43447">
    <property type="entry name" value="ALPHA-AMYLASE"/>
    <property type="match status" value="1"/>
</dbReference>
<dbReference type="SMART" id="SM00642">
    <property type="entry name" value="Aamy"/>
    <property type="match status" value="1"/>
</dbReference>
<proteinExistence type="evidence at transcript level"/>
<dbReference type="CAZy" id="GH13">
    <property type="family name" value="Glycoside Hydrolase Family 13"/>
</dbReference>
<protein>
    <recommendedName>
        <fullName evidence="5 13">Alpha-amylase</fullName>
        <ecNumber evidence="5 13">3.2.1.1</ecNumber>
    </recommendedName>
</protein>
<dbReference type="InterPro" id="IPR006046">
    <property type="entry name" value="Alpha_amylase"/>
</dbReference>
<feature type="chain" id="PRO_5002848839" description="Alpha-amylase" evidence="14">
    <location>
        <begin position="19"/>
        <end position="694"/>
    </location>
</feature>
<dbReference type="CDD" id="cd11317">
    <property type="entry name" value="AmyAc_bac_euk_AmyA"/>
    <property type="match status" value="1"/>
</dbReference>
<keyword evidence="10 13" id="KW-0119">Carbohydrate metabolism</keyword>
<evidence type="ECO:0000256" key="10">
    <source>
        <dbReference type="ARBA" id="ARBA00023277"/>
    </source>
</evidence>
<evidence type="ECO:0000256" key="3">
    <source>
        <dbReference type="ARBA" id="ARBA00001923"/>
    </source>
</evidence>
<dbReference type="InterPro" id="IPR013780">
    <property type="entry name" value="Glyco_hydro_b"/>
</dbReference>
<feature type="signal peptide" evidence="14">
    <location>
        <begin position="1"/>
        <end position="18"/>
    </location>
</feature>
<keyword evidence="11 13" id="KW-0326">Glycosidase</keyword>
<comment type="catalytic activity">
    <reaction evidence="1 13">
        <text>Endohydrolysis of (1-&gt;4)-alpha-D-glucosidic linkages in polysaccharides containing three or more (1-&gt;4)-alpha-linked D-glucose units.</text>
        <dbReference type="EC" id="3.2.1.1"/>
    </reaction>
</comment>
<keyword evidence="6" id="KW-0479">Metal-binding</keyword>
<comment type="similarity">
    <text evidence="4 12">Belongs to the glycosyl hydrolase 13 family.</text>
</comment>
<keyword evidence="9" id="KW-0868">Chloride</keyword>
<dbReference type="InterPro" id="IPR031319">
    <property type="entry name" value="A-amylase_C"/>
</dbReference>
<dbReference type="Gene3D" id="2.60.40.1180">
    <property type="entry name" value="Golgi alpha-mannosidase II"/>
    <property type="match status" value="1"/>
</dbReference>
<evidence type="ECO:0000256" key="13">
    <source>
        <dbReference type="RuleBase" id="RU361134"/>
    </source>
</evidence>
<dbReference type="SMART" id="SM00632">
    <property type="entry name" value="Aamy_C"/>
    <property type="match status" value="1"/>
</dbReference>
<dbReference type="SUPFAM" id="SSF51011">
    <property type="entry name" value="Glycosyl hydrolase domain"/>
    <property type="match status" value="1"/>
</dbReference>
<evidence type="ECO:0000256" key="11">
    <source>
        <dbReference type="ARBA" id="ARBA00023295"/>
    </source>
</evidence>
<evidence type="ECO:0000256" key="14">
    <source>
        <dbReference type="SAM" id="SignalP"/>
    </source>
</evidence>
<evidence type="ECO:0000259" key="15">
    <source>
        <dbReference type="SMART" id="SM00632"/>
    </source>
</evidence>
<dbReference type="Gene3D" id="3.20.20.80">
    <property type="entry name" value="Glycosidases"/>
    <property type="match status" value="1"/>
</dbReference>
<accession>B6RB09</accession>
<evidence type="ECO:0000256" key="6">
    <source>
        <dbReference type="ARBA" id="ARBA00022723"/>
    </source>
</evidence>
<evidence type="ECO:0000256" key="4">
    <source>
        <dbReference type="ARBA" id="ARBA00008061"/>
    </source>
</evidence>
<dbReference type="GO" id="GO:0004556">
    <property type="term" value="F:alpha-amylase activity"/>
    <property type="evidence" value="ECO:0007669"/>
    <property type="project" value="UniProtKB-UniRule"/>
</dbReference>
<evidence type="ECO:0000313" key="17">
    <source>
        <dbReference type="EMBL" id="ABO26611.1"/>
    </source>
</evidence>
<feature type="domain" description="Glycosyl hydrolase family 13 catalytic" evidence="16">
    <location>
        <begin position="29"/>
        <end position="393"/>
    </location>
</feature>
<dbReference type="Pfam" id="PF00128">
    <property type="entry name" value="Alpha-amylase"/>
    <property type="match status" value="1"/>
</dbReference>
<name>B6RB09_HALDI</name>
<dbReference type="InterPro" id="IPR017853">
    <property type="entry name" value="GH"/>
</dbReference>
<evidence type="ECO:0000256" key="2">
    <source>
        <dbReference type="ARBA" id="ARBA00001913"/>
    </source>
</evidence>
<evidence type="ECO:0000259" key="16">
    <source>
        <dbReference type="SMART" id="SM00642"/>
    </source>
</evidence>
<evidence type="ECO:0000256" key="5">
    <source>
        <dbReference type="ARBA" id="ARBA00012595"/>
    </source>
</evidence>
<dbReference type="EC" id="3.2.1.1" evidence="5 13"/>
<dbReference type="InterPro" id="IPR006047">
    <property type="entry name" value="GH13_cat_dom"/>
</dbReference>
<evidence type="ECO:0000256" key="1">
    <source>
        <dbReference type="ARBA" id="ARBA00000548"/>
    </source>
</evidence>
<keyword evidence="8" id="KW-0106">Calcium</keyword>
<dbReference type="AlphaFoldDB" id="B6RB09"/>
<comment type="cofactor">
    <cofactor evidence="3">
        <name>chloride</name>
        <dbReference type="ChEBI" id="CHEBI:17996"/>
    </cofactor>
</comment>
<dbReference type="EMBL" id="EF103353">
    <property type="protein sequence ID" value="ABO26611.1"/>
    <property type="molecule type" value="mRNA"/>
</dbReference>
<dbReference type="GO" id="GO:0046872">
    <property type="term" value="F:metal ion binding"/>
    <property type="evidence" value="ECO:0007669"/>
    <property type="project" value="UniProtKB-KW"/>
</dbReference>
<dbReference type="PRINTS" id="PR00110">
    <property type="entry name" value="ALPHAAMYLASE"/>
</dbReference>
<keyword evidence="7 13" id="KW-0378">Hydrolase</keyword>